<dbReference type="PIRSF" id="PIRSF030850">
    <property type="entry name" value="UCP030850"/>
    <property type="match status" value="1"/>
</dbReference>
<keyword evidence="2" id="KW-0540">Nuclease</keyword>
<protein>
    <submittedName>
        <fullName evidence="2">HNH endonuclease</fullName>
    </submittedName>
</protein>
<accession>A0ABQ6FG70</accession>
<keyword evidence="2" id="KW-0255">Endonuclease</keyword>
<evidence type="ECO:0000259" key="1">
    <source>
        <dbReference type="Pfam" id="PF13391"/>
    </source>
</evidence>
<reference evidence="3" key="1">
    <citation type="journal article" date="2019" name="Int. J. Syst. Evol. Microbiol.">
        <title>The Global Catalogue of Microorganisms (GCM) 10K type strain sequencing project: providing services to taxonomists for standard genome sequencing and annotation.</title>
        <authorList>
            <consortium name="The Broad Institute Genomics Platform"/>
            <consortium name="The Broad Institute Genome Sequencing Center for Infectious Disease"/>
            <person name="Wu L."/>
            <person name="Ma J."/>
        </authorList>
    </citation>
    <scope>NUCLEOTIDE SEQUENCE [LARGE SCALE GENOMIC DNA]</scope>
    <source>
        <strain evidence="3">NBRC 102407</strain>
    </source>
</reference>
<name>A0ABQ6FG70_9RHOO</name>
<dbReference type="GO" id="GO:0004519">
    <property type="term" value="F:endonuclease activity"/>
    <property type="evidence" value="ECO:0007669"/>
    <property type="project" value="UniProtKB-KW"/>
</dbReference>
<keyword evidence="2" id="KW-0378">Hydrolase</keyword>
<sequence length="318" mass="35997">MSLTAYVDQFRRIRVNVAHGRASPHKICMLLAVLDMARGGALTQNRIAYAPPLLERYALYFRAVRADGDHPNPYFPFFHLAGHLRGGGESFWHLQPKPGREAVLDNMGTVRTSKQVTDNIDHARLNPALFELLQDEAAVDVLSSVLAETWFQRGLQDLDAVVARTREINRYEYALRTPDRSAPIAAEVPPGYVRDPAFRRVVTEIYDFRCAATGLRLVLPDGAAMVEAAHIHPFSEAGDDDPRNGLALTPDMHWALDRFLIAPDTNFRWRVSPSLDRRIPDYRGLTELEGKPLFLPREARMYPKQEAIEWRLSRLGCS</sequence>
<feature type="domain" description="HNH nuclease" evidence="1">
    <location>
        <begin position="210"/>
        <end position="262"/>
    </location>
</feature>
<evidence type="ECO:0000313" key="3">
    <source>
        <dbReference type="Proteomes" id="UP001157167"/>
    </source>
</evidence>
<organism evidence="2 3">
    <name type="scientific">Zoogloea oryzae</name>
    <dbReference type="NCBI Taxonomy" id="310767"/>
    <lineage>
        <taxon>Bacteria</taxon>
        <taxon>Pseudomonadati</taxon>
        <taxon>Pseudomonadota</taxon>
        <taxon>Betaproteobacteria</taxon>
        <taxon>Rhodocyclales</taxon>
        <taxon>Zoogloeaceae</taxon>
        <taxon>Zoogloea</taxon>
    </lineage>
</organism>
<gene>
    <name evidence="2" type="ORF">GCM10007933_37330</name>
</gene>
<keyword evidence="3" id="KW-1185">Reference proteome</keyword>
<dbReference type="InterPro" id="IPR003615">
    <property type="entry name" value="HNH_nuc"/>
</dbReference>
<dbReference type="EMBL" id="BSPX01000080">
    <property type="protein sequence ID" value="GLT24257.1"/>
    <property type="molecule type" value="Genomic_DNA"/>
</dbReference>
<dbReference type="Pfam" id="PF13391">
    <property type="entry name" value="HNH_2"/>
    <property type="match status" value="1"/>
</dbReference>
<evidence type="ECO:0000313" key="2">
    <source>
        <dbReference type="EMBL" id="GLT24257.1"/>
    </source>
</evidence>
<proteinExistence type="predicted"/>
<dbReference type="InterPro" id="IPR011396">
    <property type="entry name" value="PT_DNA_restrict"/>
</dbReference>
<comment type="caution">
    <text evidence="2">The sequence shown here is derived from an EMBL/GenBank/DDBJ whole genome shotgun (WGS) entry which is preliminary data.</text>
</comment>
<dbReference type="RefSeq" id="WP_284189421.1">
    <property type="nucleotide sequence ID" value="NZ_BSPX01000080.1"/>
</dbReference>
<dbReference type="Proteomes" id="UP001157167">
    <property type="component" value="Unassembled WGS sequence"/>
</dbReference>